<organism evidence="4 5">
    <name type="scientific">Meinhardsimonia xiamenensis</name>
    <dbReference type="NCBI Taxonomy" id="990712"/>
    <lineage>
        <taxon>Bacteria</taxon>
        <taxon>Pseudomonadati</taxon>
        <taxon>Pseudomonadota</taxon>
        <taxon>Alphaproteobacteria</taxon>
        <taxon>Rhodobacterales</taxon>
        <taxon>Paracoccaceae</taxon>
        <taxon>Meinhardsimonia</taxon>
    </lineage>
</organism>
<gene>
    <name evidence="4" type="ORF">SAMN05216257_103281</name>
</gene>
<reference evidence="5" key="1">
    <citation type="submission" date="2016-10" db="EMBL/GenBank/DDBJ databases">
        <authorList>
            <person name="Varghese N."/>
            <person name="Submissions S."/>
        </authorList>
    </citation>
    <scope>NUCLEOTIDE SEQUENCE [LARGE SCALE GENOMIC DNA]</scope>
    <source>
        <strain evidence="5">CGMCC 1.10789</strain>
    </source>
</reference>
<keyword evidence="2 4" id="KW-0238">DNA-binding</keyword>
<proteinExistence type="inferred from homology"/>
<dbReference type="InterPro" id="IPR010992">
    <property type="entry name" value="IHF-like_DNA-bd_dom_sf"/>
</dbReference>
<feature type="region of interest" description="Disordered" evidence="3">
    <location>
        <begin position="1"/>
        <end position="42"/>
    </location>
</feature>
<accession>A0A1G9CZ07</accession>
<feature type="region of interest" description="Disordered" evidence="3">
    <location>
        <begin position="117"/>
        <end position="136"/>
    </location>
</feature>
<dbReference type="OrthoDB" id="7873474at2"/>
<dbReference type="Gene3D" id="4.10.520.10">
    <property type="entry name" value="IHF-like DNA-binding proteins"/>
    <property type="match status" value="1"/>
</dbReference>
<dbReference type="GO" id="GO:0003677">
    <property type="term" value="F:DNA binding"/>
    <property type="evidence" value="ECO:0007669"/>
    <property type="project" value="UniProtKB-KW"/>
</dbReference>
<keyword evidence="5" id="KW-1185">Reference proteome</keyword>
<evidence type="ECO:0000256" key="2">
    <source>
        <dbReference type="ARBA" id="ARBA00023125"/>
    </source>
</evidence>
<dbReference type="RefSeq" id="WP_092500000.1">
    <property type="nucleotide sequence ID" value="NZ_FNFV01000003.1"/>
</dbReference>
<name>A0A1G9CZ07_9RHOB</name>
<dbReference type="GO" id="GO:0030527">
    <property type="term" value="F:structural constituent of chromatin"/>
    <property type="evidence" value="ECO:0007669"/>
    <property type="project" value="InterPro"/>
</dbReference>
<dbReference type="AlphaFoldDB" id="A0A1G9CZ07"/>
<dbReference type="SUPFAM" id="SSF47729">
    <property type="entry name" value="IHF-like DNA-binding proteins"/>
    <property type="match status" value="1"/>
</dbReference>
<dbReference type="EMBL" id="FNFV01000003">
    <property type="protein sequence ID" value="SDK56833.1"/>
    <property type="molecule type" value="Genomic_DNA"/>
</dbReference>
<feature type="compositionally biased region" description="Low complexity" evidence="3">
    <location>
        <begin position="19"/>
        <end position="38"/>
    </location>
</feature>
<comment type="similarity">
    <text evidence="1">Belongs to the bacterial histone-like protein family.</text>
</comment>
<dbReference type="InterPro" id="IPR000119">
    <property type="entry name" value="Hist_DNA-bd"/>
</dbReference>
<sequence>MATRRKAPRGGTEKAAEVAIEPTEDAAAPAEEGAVQPAQKPAVTKRDLVARVAELAGVKRRVARPVVEAVLAELGNALSRGEELNLRPLGRASVNRVREGTKAEVLIVKLRRARADLEVGPEGSPDGTDPLAQAAE</sequence>
<evidence type="ECO:0000313" key="4">
    <source>
        <dbReference type="EMBL" id="SDK56833.1"/>
    </source>
</evidence>
<dbReference type="Proteomes" id="UP000199328">
    <property type="component" value="Unassembled WGS sequence"/>
</dbReference>
<protein>
    <submittedName>
        <fullName evidence="4">DNA-binding protein</fullName>
    </submittedName>
</protein>
<evidence type="ECO:0000313" key="5">
    <source>
        <dbReference type="Proteomes" id="UP000199328"/>
    </source>
</evidence>
<dbReference type="STRING" id="990712.SAMN05216257_103281"/>
<evidence type="ECO:0000256" key="1">
    <source>
        <dbReference type="ARBA" id="ARBA00010529"/>
    </source>
</evidence>
<dbReference type="Pfam" id="PF00216">
    <property type="entry name" value="Bac_DNA_binding"/>
    <property type="match status" value="1"/>
</dbReference>
<evidence type="ECO:0000256" key="3">
    <source>
        <dbReference type="SAM" id="MobiDB-lite"/>
    </source>
</evidence>